<evidence type="ECO:0000259" key="8">
    <source>
        <dbReference type="SMART" id="SM01033"/>
    </source>
</evidence>
<comment type="subcellular location">
    <subcellularLocation>
        <location evidence="1">Nucleus</location>
        <location evidence="1">Nucleolus</location>
    </subcellularLocation>
</comment>
<dbReference type="PANTHER" id="PTHR14085">
    <property type="entry name" value="WD-REPEAT PROTEIN BING4"/>
    <property type="match status" value="1"/>
</dbReference>
<dbReference type="InterPro" id="IPR019775">
    <property type="entry name" value="WD40_repeat_CS"/>
</dbReference>
<dbReference type="Pfam" id="PF08149">
    <property type="entry name" value="BING4CT"/>
    <property type="match status" value="1"/>
</dbReference>
<evidence type="ECO:0000256" key="7">
    <source>
        <dbReference type="SAM" id="MobiDB-lite"/>
    </source>
</evidence>
<keyword evidence="3 6" id="KW-0853">WD repeat</keyword>
<dbReference type="Pfam" id="PF00400">
    <property type="entry name" value="WD40"/>
    <property type="match status" value="1"/>
</dbReference>
<dbReference type="InterPro" id="IPR012952">
    <property type="entry name" value="BING4_C_dom"/>
</dbReference>
<name>A0A7S2JLM7_9EUKA</name>
<feature type="compositionally biased region" description="Acidic residues" evidence="7">
    <location>
        <begin position="543"/>
        <end position="554"/>
    </location>
</feature>
<dbReference type="GO" id="GO:0000462">
    <property type="term" value="P:maturation of SSU-rRNA from tricistronic rRNA transcript (SSU-rRNA, 5.8S rRNA, LSU-rRNA)"/>
    <property type="evidence" value="ECO:0007669"/>
    <property type="project" value="TreeGrafter"/>
</dbReference>
<feature type="compositionally biased region" description="Basic and acidic residues" evidence="7">
    <location>
        <begin position="569"/>
        <end position="595"/>
    </location>
</feature>
<keyword evidence="4" id="KW-0677">Repeat</keyword>
<dbReference type="AlphaFoldDB" id="A0A7S2JLM7"/>
<protein>
    <recommendedName>
        <fullName evidence="8">BING4 C-terminal domain-containing protein</fullName>
    </recommendedName>
</protein>
<feature type="repeat" description="WD" evidence="6">
    <location>
        <begin position="361"/>
        <end position="402"/>
    </location>
</feature>
<evidence type="ECO:0000256" key="3">
    <source>
        <dbReference type="ARBA" id="ARBA00022574"/>
    </source>
</evidence>
<feature type="compositionally biased region" description="Basic and acidic residues" evidence="7">
    <location>
        <begin position="24"/>
        <end position="38"/>
    </location>
</feature>
<keyword evidence="5" id="KW-0539">Nucleus</keyword>
<dbReference type="FunFam" id="2.130.10.10:FF:000378">
    <property type="entry name" value="U3 small nucleolar RNA-associated protein 7"/>
    <property type="match status" value="1"/>
</dbReference>
<accession>A0A7S2JLM7</accession>
<evidence type="ECO:0000256" key="2">
    <source>
        <dbReference type="ARBA" id="ARBA00022552"/>
    </source>
</evidence>
<feature type="region of interest" description="Disordered" evidence="7">
    <location>
        <begin position="540"/>
        <end position="601"/>
    </location>
</feature>
<dbReference type="InterPro" id="IPR015943">
    <property type="entry name" value="WD40/YVTN_repeat-like_dom_sf"/>
</dbReference>
<dbReference type="EMBL" id="HBGX01000396">
    <property type="protein sequence ID" value="CAD9550185.1"/>
    <property type="molecule type" value="Transcribed_RNA"/>
</dbReference>
<dbReference type="GO" id="GO:0032040">
    <property type="term" value="C:small-subunit processome"/>
    <property type="evidence" value="ECO:0007669"/>
    <property type="project" value="TreeGrafter"/>
</dbReference>
<feature type="compositionally biased region" description="Polar residues" evidence="7">
    <location>
        <begin position="71"/>
        <end position="82"/>
    </location>
</feature>
<evidence type="ECO:0000313" key="9">
    <source>
        <dbReference type="EMBL" id="CAD9550185.1"/>
    </source>
</evidence>
<evidence type="ECO:0000256" key="5">
    <source>
        <dbReference type="ARBA" id="ARBA00023242"/>
    </source>
</evidence>
<reference evidence="9" key="1">
    <citation type="submission" date="2021-01" db="EMBL/GenBank/DDBJ databases">
        <authorList>
            <person name="Corre E."/>
            <person name="Pelletier E."/>
            <person name="Niang G."/>
            <person name="Scheremetjew M."/>
            <person name="Finn R."/>
            <person name="Kale V."/>
            <person name="Holt S."/>
            <person name="Cochrane G."/>
            <person name="Meng A."/>
            <person name="Brown T."/>
            <person name="Cohen L."/>
        </authorList>
    </citation>
    <scope>NUCLEOTIDE SEQUENCE</scope>
    <source>
        <strain evidence="9">SAG4.97</strain>
    </source>
</reference>
<dbReference type="PROSITE" id="PS50294">
    <property type="entry name" value="WD_REPEATS_REGION"/>
    <property type="match status" value="1"/>
</dbReference>
<dbReference type="InterPro" id="IPR001680">
    <property type="entry name" value="WD40_rpt"/>
</dbReference>
<dbReference type="GO" id="GO:0030686">
    <property type="term" value="C:90S preribosome"/>
    <property type="evidence" value="ECO:0007669"/>
    <property type="project" value="TreeGrafter"/>
</dbReference>
<dbReference type="SMART" id="SM00320">
    <property type="entry name" value="WD40"/>
    <property type="match status" value="5"/>
</dbReference>
<dbReference type="PANTHER" id="PTHR14085:SF3">
    <property type="entry name" value="WD REPEAT-CONTAINING PROTEIN 46"/>
    <property type="match status" value="1"/>
</dbReference>
<dbReference type="InterPro" id="IPR040315">
    <property type="entry name" value="WDR46/Utp7"/>
</dbReference>
<feature type="domain" description="BING4 C-terminal" evidence="8">
    <location>
        <begin position="442"/>
        <end position="521"/>
    </location>
</feature>
<sequence length="623" mass="69893">MKEKTQKTPRNGSPLPSSSSSLQRTDDQPDKGDRSDRHLKGKKEKAPRNGSNTPAGASSLAKRQDDKPSKADNSNGHLTAKQQKVPRNGSTTPSSEHTTDPKRDDHKRKKEKQSRDKKYDRGPPNKYKGVRDHNLNTKLRKADALFKEATTKMKKAEILLQNEPGFLEAEGLEKTYRFKQSDLRHHVDVTTARKMFDLSLPLGPYNVDFTRNGRFMVIAGRKGHVAVMDWSSGQLSSEMQLQETVRDVHFLHNETMFAVAQKKYVYVYDKNGVELHCLKRHLDVSRIDFLPYHWLLVSVGNQGILRYQDTSTGEMVASHRTKLGPCDCMRQNPWNAVMNLGHSKGVVTMWSPSMPTPLVKMFCHPAPVVSLAASQDGQYLVTGALNNEIKVWDLRTYKELHRYRSVRPASSIDISATSLIAIGQGPHIEVWKDGLKERADRPYMYHLLPSQTIRSVRFCPFEDILATGYSGGVATLAVPGAGEPNYDTFEADPFQTKHQRREGEIIQLLNKLQPDMISLNPNIIGAVRVKKRVSVNPNKAGEAVDDDAELEAEEADKQPSFSQSKKKPNKGDLDRKARELQRRKVERAEAKRKASEAAIDVGAGASSGALSRFYKRRKPAPSA</sequence>
<feature type="compositionally biased region" description="Low complexity" evidence="7">
    <location>
        <begin position="13"/>
        <end position="22"/>
    </location>
</feature>
<evidence type="ECO:0000256" key="6">
    <source>
        <dbReference type="PROSITE-ProRule" id="PRU00221"/>
    </source>
</evidence>
<dbReference type="PROSITE" id="PS00678">
    <property type="entry name" value="WD_REPEATS_1"/>
    <property type="match status" value="1"/>
</dbReference>
<dbReference type="InterPro" id="IPR036322">
    <property type="entry name" value="WD40_repeat_dom_sf"/>
</dbReference>
<dbReference type="PROSITE" id="PS50082">
    <property type="entry name" value="WD_REPEATS_2"/>
    <property type="match status" value="1"/>
</dbReference>
<evidence type="ECO:0000256" key="4">
    <source>
        <dbReference type="ARBA" id="ARBA00022737"/>
    </source>
</evidence>
<dbReference type="SUPFAM" id="SSF50978">
    <property type="entry name" value="WD40 repeat-like"/>
    <property type="match status" value="1"/>
</dbReference>
<gene>
    <name evidence="9" type="ORF">CGLO1086_LOCUS186</name>
</gene>
<dbReference type="SMART" id="SM01033">
    <property type="entry name" value="BING4CT"/>
    <property type="match status" value="1"/>
</dbReference>
<proteinExistence type="predicted"/>
<keyword evidence="2" id="KW-0698">rRNA processing</keyword>
<evidence type="ECO:0000256" key="1">
    <source>
        <dbReference type="ARBA" id="ARBA00004604"/>
    </source>
</evidence>
<dbReference type="Gene3D" id="2.130.10.10">
    <property type="entry name" value="YVTN repeat-like/Quinoprotein amine dehydrogenase"/>
    <property type="match status" value="1"/>
</dbReference>
<feature type="compositionally biased region" description="Basic and acidic residues" evidence="7">
    <location>
        <begin position="113"/>
        <end position="136"/>
    </location>
</feature>
<organism evidence="9">
    <name type="scientific">Cyanoptyche gloeocystis</name>
    <dbReference type="NCBI Taxonomy" id="77922"/>
    <lineage>
        <taxon>Eukaryota</taxon>
        <taxon>Glaucocystophyceae</taxon>
        <taxon>Glaucocystophyceae incertae sedis</taxon>
        <taxon>Cyanoptyche</taxon>
    </lineage>
</organism>
<feature type="region of interest" description="Disordered" evidence="7">
    <location>
        <begin position="1"/>
        <end position="136"/>
    </location>
</feature>